<evidence type="ECO:0008006" key="3">
    <source>
        <dbReference type="Google" id="ProtNLM"/>
    </source>
</evidence>
<protein>
    <recommendedName>
        <fullName evidence="3">DUF1289 domain-containing protein</fullName>
    </recommendedName>
</protein>
<proteinExistence type="predicted"/>
<dbReference type="Pfam" id="PF06945">
    <property type="entry name" value="DUF1289"/>
    <property type="match status" value="1"/>
</dbReference>
<dbReference type="EMBL" id="JACIEK010000004">
    <property type="protein sequence ID" value="MBB3998201.1"/>
    <property type="molecule type" value="Genomic_DNA"/>
</dbReference>
<dbReference type="PANTHER" id="PTHR35175">
    <property type="entry name" value="DUF1289 DOMAIN-CONTAINING PROTEIN"/>
    <property type="match status" value="1"/>
</dbReference>
<dbReference type="InterPro" id="IPR010710">
    <property type="entry name" value="DUF1289"/>
</dbReference>
<dbReference type="AlphaFoldDB" id="A0A7W6EDT0"/>
<sequence>MTALSAAAVPSPCIALCVLDTATGWCRGCGRTIEEIMAWGGASDIRKAEILADLPARLAAPRPLGGSAL</sequence>
<dbReference type="Proteomes" id="UP000542776">
    <property type="component" value="Unassembled WGS sequence"/>
</dbReference>
<accession>A0A7W6EDT0</accession>
<evidence type="ECO:0000313" key="1">
    <source>
        <dbReference type="EMBL" id="MBB3998201.1"/>
    </source>
</evidence>
<dbReference type="RefSeq" id="WP_183199736.1">
    <property type="nucleotide sequence ID" value="NZ_JACIEK010000004.1"/>
</dbReference>
<gene>
    <name evidence="1" type="ORF">GGR04_002040</name>
</gene>
<evidence type="ECO:0000313" key="2">
    <source>
        <dbReference type="Proteomes" id="UP000542776"/>
    </source>
</evidence>
<keyword evidence="2" id="KW-1185">Reference proteome</keyword>
<organism evidence="1 2">
    <name type="scientific">Aureimonas pseudogalii</name>
    <dbReference type="NCBI Taxonomy" id="1744844"/>
    <lineage>
        <taxon>Bacteria</taxon>
        <taxon>Pseudomonadati</taxon>
        <taxon>Pseudomonadota</taxon>
        <taxon>Alphaproteobacteria</taxon>
        <taxon>Hyphomicrobiales</taxon>
        <taxon>Aurantimonadaceae</taxon>
        <taxon>Aureimonas</taxon>
    </lineage>
</organism>
<dbReference type="PANTHER" id="PTHR35175:SF2">
    <property type="entry name" value="DUF1289 DOMAIN-CONTAINING PROTEIN"/>
    <property type="match status" value="1"/>
</dbReference>
<comment type="caution">
    <text evidence="1">The sequence shown here is derived from an EMBL/GenBank/DDBJ whole genome shotgun (WGS) entry which is preliminary data.</text>
</comment>
<reference evidence="1 2" key="1">
    <citation type="submission" date="2020-08" db="EMBL/GenBank/DDBJ databases">
        <title>Genomic Encyclopedia of Type Strains, Phase IV (KMG-IV): sequencing the most valuable type-strain genomes for metagenomic binning, comparative biology and taxonomic classification.</title>
        <authorList>
            <person name="Goeker M."/>
        </authorList>
    </citation>
    <scope>NUCLEOTIDE SEQUENCE [LARGE SCALE GENOMIC DNA]</scope>
    <source>
        <strain evidence="1 2">DSM 102238</strain>
    </source>
</reference>
<name>A0A7W6EDT0_9HYPH</name>